<dbReference type="RefSeq" id="WP_185670738.1">
    <property type="nucleotide sequence ID" value="NZ_JACJVP010000031.1"/>
</dbReference>
<evidence type="ECO:0000313" key="5">
    <source>
        <dbReference type="EMBL" id="MBB6672882.1"/>
    </source>
</evidence>
<dbReference type="SUPFAM" id="SSF103481">
    <property type="entry name" value="Multidrug resistance efflux transporter EmrE"/>
    <property type="match status" value="2"/>
</dbReference>
<protein>
    <submittedName>
        <fullName evidence="5">EamA family transporter</fullName>
    </submittedName>
</protein>
<dbReference type="Proteomes" id="UP000547209">
    <property type="component" value="Unassembled WGS sequence"/>
</dbReference>
<gene>
    <name evidence="5" type="ORF">H7C19_19550</name>
</gene>
<feature type="transmembrane region" description="Helical" evidence="3">
    <location>
        <begin position="264"/>
        <end position="287"/>
    </location>
</feature>
<accession>A0A7X0RSH9</accession>
<dbReference type="InterPro" id="IPR000620">
    <property type="entry name" value="EamA_dom"/>
</dbReference>
<feature type="transmembrane region" description="Helical" evidence="3">
    <location>
        <begin position="181"/>
        <end position="200"/>
    </location>
</feature>
<evidence type="ECO:0000259" key="4">
    <source>
        <dbReference type="Pfam" id="PF00892"/>
    </source>
</evidence>
<dbReference type="EMBL" id="JACJVP010000031">
    <property type="protein sequence ID" value="MBB6672882.1"/>
    <property type="molecule type" value="Genomic_DNA"/>
</dbReference>
<keyword evidence="3" id="KW-0812">Transmembrane</keyword>
<evidence type="ECO:0000313" key="6">
    <source>
        <dbReference type="Proteomes" id="UP000547209"/>
    </source>
</evidence>
<feature type="transmembrane region" description="Helical" evidence="3">
    <location>
        <begin position="6"/>
        <end position="23"/>
    </location>
</feature>
<comment type="caution">
    <text evidence="5">The sequence shown here is derived from an EMBL/GenBank/DDBJ whole genome shotgun (WGS) entry which is preliminary data.</text>
</comment>
<dbReference type="Gene3D" id="1.10.3730.20">
    <property type="match status" value="2"/>
</dbReference>
<feature type="transmembrane region" description="Helical" evidence="3">
    <location>
        <begin position="30"/>
        <end position="51"/>
    </location>
</feature>
<feature type="transmembrane region" description="Helical" evidence="3">
    <location>
        <begin position="93"/>
        <end position="112"/>
    </location>
</feature>
<organism evidence="5 6">
    <name type="scientific">Cohnella nanjingensis</name>
    <dbReference type="NCBI Taxonomy" id="1387779"/>
    <lineage>
        <taxon>Bacteria</taxon>
        <taxon>Bacillati</taxon>
        <taxon>Bacillota</taxon>
        <taxon>Bacilli</taxon>
        <taxon>Bacillales</taxon>
        <taxon>Paenibacillaceae</taxon>
        <taxon>Cohnella</taxon>
    </lineage>
</organism>
<feature type="transmembrane region" description="Helical" evidence="3">
    <location>
        <begin position="63"/>
        <end position="81"/>
    </location>
</feature>
<comment type="subcellular location">
    <subcellularLocation>
        <location evidence="1">Endomembrane system</location>
        <topology evidence="1">Multi-pass membrane protein</topology>
    </subcellularLocation>
</comment>
<evidence type="ECO:0000256" key="1">
    <source>
        <dbReference type="ARBA" id="ARBA00004127"/>
    </source>
</evidence>
<proteinExistence type="inferred from homology"/>
<name>A0A7X0RSH9_9BACL</name>
<reference evidence="5 6" key="1">
    <citation type="submission" date="2020-08" db="EMBL/GenBank/DDBJ databases">
        <title>Cohnella phylogeny.</title>
        <authorList>
            <person name="Dunlap C."/>
        </authorList>
    </citation>
    <scope>NUCLEOTIDE SEQUENCE [LARGE SCALE GENOMIC DNA]</scope>
    <source>
        <strain evidence="5 6">DSM 28246</strain>
    </source>
</reference>
<feature type="transmembrane region" description="Helical" evidence="3">
    <location>
        <begin position="118"/>
        <end position="139"/>
    </location>
</feature>
<feature type="transmembrane region" description="Helical" evidence="3">
    <location>
        <begin position="151"/>
        <end position="169"/>
    </location>
</feature>
<dbReference type="GO" id="GO:0016020">
    <property type="term" value="C:membrane"/>
    <property type="evidence" value="ECO:0007669"/>
    <property type="project" value="InterPro"/>
</dbReference>
<comment type="similarity">
    <text evidence="2">Belongs to the EamA transporter family.</text>
</comment>
<evidence type="ECO:0000256" key="2">
    <source>
        <dbReference type="ARBA" id="ARBA00007362"/>
    </source>
</evidence>
<sequence>MIWFATAVLSALVFGLAGLLMKVSQMRGGALSSLLLGLYAAGTCGFWLQALLAKSWQPFDGRIWLAGAVVGLGSAWGNLLFMRALDYGPASLTSPLANGNIVFVMAMGAIWFEEPVRPVALAGAAALIAGIVLLSIRTGRRAPRTIDYRRWYPLVAGATLLFVFRNGGLKVTDSLGLDSTSVLWAGYLLSWLWFAAAAGLEGRKQADGAGRAVPVGQAARTGAGPSPSLAGGRSARAIGFGWGLAAGICSYGGLQLYANALAQGPSYLVAPIFAANSLVVAVGSLLIYRERLSAPQRFALLFLLLGLVLVRL</sequence>
<keyword evidence="6" id="KW-1185">Reference proteome</keyword>
<evidence type="ECO:0000256" key="3">
    <source>
        <dbReference type="SAM" id="Phobius"/>
    </source>
</evidence>
<keyword evidence="3" id="KW-1133">Transmembrane helix</keyword>
<dbReference type="Pfam" id="PF00892">
    <property type="entry name" value="EamA"/>
    <property type="match status" value="1"/>
</dbReference>
<dbReference type="InterPro" id="IPR037185">
    <property type="entry name" value="EmrE-like"/>
</dbReference>
<feature type="transmembrane region" description="Helical" evidence="3">
    <location>
        <begin position="237"/>
        <end position="258"/>
    </location>
</feature>
<feature type="domain" description="EamA" evidence="4">
    <location>
        <begin position="2"/>
        <end position="135"/>
    </location>
</feature>
<keyword evidence="3" id="KW-0472">Membrane</keyword>
<dbReference type="AlphaFoldDB" id="A0A7X0RSH9"/>